<dbReference type="InterPro" id="IPR055342">
    <property type="entry name" value="MreC_beta-barrel_core"/>
</dbReference>
<gene>
    <name evidence="8" type="primary">mreC</name>
    <name evidence="8" type="ORF">LSG31_20195</name>
</gene>
<organism evidence="8 9">
    <name type="scientific">Fodinisporobacter ferrooxydans</name>
    <dbReference type="NCBI Taxonomy" id="2901836"/>
    <lineage>
        <taxon>Bacteria</taxon>
        <taxon>Bacillati</taxon>
        <taxon>Bacillota</taxon>
        <taxon>Bacilli</taxon>
        <taxon>Bacillales</taxon>
        <taxon>Alicyclobacillaceae</taxon>
        <taxon>Fodinisporobacter</taxon>
    </lineage>
</organism>
<dbReference type="PIRSF" id="PIRSF038471">
    <property type="entry name" value="MreC"/>
    <property type="match status" value="1"/>
</dbReference>
<dbReference type="InterPro" id="IPR007221">
    <property type="entry name" value="MreC"/>
</dbReference>
<evidence type="ECO:0000256" key="5">
    <source>
        <dbReference type="PIRNR" id="PIRNR038471"/>
    </source>
</evidence>
<dbReference type="Proteomes" id="UP000830167">
    <property type="component" value="Chromosome"/>
</dbReference>
<comment type="function">
    <text evidence="5">Involved in formation and maintenance of cell shape.</text>
</comment>
<evidence type="ECO:0000313" key="9">
    <source>
        <dbReference type="Proteomes" id="UP000830167"/>
    </source>
</evidence>
<dbReference type="InterPro" id="IPR042175">
    <property type="entry name" value="Cell/Rod_MreC_2"/>
</dbReference>
<dbReference type="EMBL" id="CP089291">
    <property type="protein sequence ID" value="UOF90156.1"/>
    <property type="molecule type" value="Genomic_DNA"/>
</dbReference>
<evidence type="ECO:0000256" key="4">
    <source>
        <dbReference type="ARBA" id="ARBA00032089"/>
    </source>
</evidence>
<evidence type="ECO:0000256" key="2">
    <source>
        <dbReference type="ARBA" id="ARBA00013855"/>
    </source>
</evidence>
<evidence type="ECO:0000259" key="7">
    <source>
        <dbReference type="Pfam" id="PF04085"/>
    </source>
</evidence>
<dbReference type="PANTHER" id="PTHR34138">
    <property type="entry name" value="CELL SHAPE-DETERMINING PROTEIN MREC"/>
    <property type="match status" value="1"/>
</dbReference>
<dbReference type="InterPro" id="IPR042177">
    <property type="entry name" value="Cell/Rod_1"/>
</dbReference>
<dbReference type="Pfam" id="PF04085">
    <property type="entry name" value="MreC"/>
    <property type="match status" value="1"/>
</dbReference>
<reference evidence="8" key="1">
    <citation type="submission" date="2021-12" db="EMBL/GenBank/DDBJ databases">
        <title>Alicyclobacillaceae gen. nov., sp. nov., isolated from chalcocite enrichment system.</title>
        <authorList>
            <person name="Jiang Z."/>
        </authorList>
    </citation>
    <scope>NUCLEOTIDE SEQUENCE</scope>
    <source>
        <strain evidence="8">MYW30-H2</strain>
    </source>
</reference>
<keyword evidence="3 5" id="KW-0133">Cell shape</keyword>
<dbReference type="RefSeq" id="WP_347436847.1">
    <property type="nucleotide sequence ID" value="NZ_CP089291.1"/>
</dbReference>
<evidence type="ECO:0000256" key="3">
    <source>
        <dbReference type="ARBA" id="ARBA00022960"/>
    </source>
</evidence>
<keyword evidence="6" id="KW-0175">Coiled coil</keyword>
<name>A0ABY4CLN1_9BACL</name>
<dbReference type="NCBIfam" id="TIGR00219">
    <property type="entry name" value="mreC"/>
    <property type="match status" value="1"/>
</dbReference>
<sequence length="286" mass="31305">MGRLFNNKRLFGILAALLVLMIVAGITIRKREQITWPEKMVIDLTSWVQGLVYKPVYQVSTFFQDITQLKSLYEENAKLKLSLNNYANLQAQLLDLQSENARLRKDLQFGKKNQGYQFLAAAVTSRNPGFWNSVVTIDKGARDGIQVDMPVVTSDAGLVGRVEKVAADNATVMLVTDTDKVGISALVLNQKRPFGIVTGSSDYPGKLEMSFISKLDGVKKGDMVETSGLSDIFPKGIVIGKIISIKDDPTGLTQTAVIQPTADLNHLEDVLVVKKAAANAPLQPVK</sequence>
<dbReference type="PANTHER" id="PTHR34138:SF1">
    <property type="entry name" value="CELL SHAPE-DETERMINING PROTEIN MREC"/>
    <property type="match status" value="1"/>
</dbReference>
<evidence type="ECO:0000256" key="6">
    <source>
        <dbReference type="SAM" id="Coils"/>
    </source>
</evidence>
<protein>
    <recommendedName>
        <fullName evidence="2 5">Cell shape-determining protein MreC</fullName>
    </recommendedName>
    <alternativeName>
        <fullName evidence="4 5">Cell shape protein MreC</fullName>
    </alternativeName>
</protein>
<dbReference type="Gene3D" id="2.40.10.340">
    <property type="entry name" value="Rod shape-determining protein MreC, domain 1"/>
    <property type="match status" value="1"/>
</dbReference>
<evidence type="ECO:0000313" key="8">
    <source>
        <dbReference type="EMBL" id="UOF90156.1"/>
    </source>
</evidence>
<evidence type="ECO:0000256" key="1">
    <source>
        <dbReference type="ARBA" id="ARBA00009369"/>
    </source>
</evidence>
<dbReference type="Gene3D" id="2.40.10.350">
    <property type="entry name" value="Rod shape-determining protein MreC, domain 2"/>
    <property type="match status" value="1"/>
</dbReference>
<accession>A0ABY4CLN1</accession>
<proteinExistence type="inferred from homology"/>
<feature type="coiled-coil region" evidence="6">
    <location>
        <begin position="69"/>
        <end position="113"/>
    </location>
</feature>
<comment type="similarity">
    <text evidence="1 5">Belongs to the MreC family.</text>
</comment>
<feature type="domain" description="Rod shape-determining protein MreC beta-barrel core" evidence="7">
    <location>
        <begin position="123"/>
        <end position="274"/>
    </location>
</feature>
<keyword evidence="9" id="KW-1185">Reference proteome</keyword>